<dbReference type="EnsemblPlants" id="TuG1812G0200002414.01.T01">
    <property type="protein sequence ID" value="TuG1812G0200002414.01.T01.cds381315"/>
    <property type="gene ID" value="TuG1812G0200002414.01"/>
</dbReference>
<reference evidence="2" key="3">
    <citation type="submission" date="2022-06" db="UniProtKB">
        <authorList>
            <consortium name="EnsemblPlants"/>
        </authorList>
    </citation>
    <scope>IDENTIFICATION</scope>
</reference>
<evidence type="ECO:0000313" key="3">
    <source>
        <dbReference type="Proteomes" id="UP000015106"/>
    </source>
</evidence>
<dbReference type="Proteomes" id="UP000015106">
    <property type="component" value="Chromosome 2"/>
</dbReference>
<evidence type="ECO:0000256" key="1">
    <source>
        <dbReference type="SAM" id="MobiDB-lite"/>
    </source>
</evidence>
<reference evidence="2" key="2">
    <citation type="submission" date="2018-03" db="EMBL/GenBank/DDBJ databases">
        <title>The Triticum urartu genome reveals the dynamic nature of wheat genome evolution.</title>
        <authorList>
            <person name="Ling H."/>
            <person name="Ma B."/>
            <person name="Shi X."/>
            <person name="Liu H."/>
            <person name="Dong L."/>
            <person name="Sun H."/>
            <person name="Cao Y."/>
            <person name="Gao Q."/>
            <person name="Zheng S."/>
            <person name="Li Y."/>
            <person name="Yu Y."/>
            <person name="Du H."/>
            <person name="Qi M."/>
            <person name="Li Y."/>
            <person name="Yu H."/>
            <person name="Cui Y."/>
            <person name="Wang N."/>
            <person name="Chen C."/>
            <person name="Wu H."/>
            <person name="Zhao Y."/>
            <person name="Zhang J."/>
            <person name="Li Y."/>
            <person name="Zhou W."/>
            <person name="Zhang B."/>
            <person name="Hu W."/>
            <person name="Eijk M."/>
            <person name="Tang J."/>
            <person name="Witsenboer H."/>
            <person name="Zhao S."/>
            <person name="Li Z."/>
            <person name="Zhang A."/>
            <person name="Wang D."/>
            <person name="Liang C."/>
        </authorList>
    </citation>
    <scope>NUCLEOTIDE SEQUENCE [LARGE SCALE GENOMIC DNA]</scope>
    <source>
        <strain evidence="2">cv. G1812</strain>
    </source>
</reference>
<feature type="region of interest" description="Disordered" evidence="1">
    <location>
        <begin position="30"/>
        <end position="65"/>
    </location>
</feature>
<protein>
    <submittedName>
        <fullName evidence="2">Uncharacterized protein</fullName>
    </submittedName>
</protein>
<dbReference type="AlphaFoldDB" id="A0A8R7TGB0"/>
<proteinExistence type="predicted"/>
<reference evidence="3" key="1">
    <citation type="journal article" date="2013" name="Nature">
        <title>Draft genome of the wheat A-genome progenitor Triticum urartu.</title>
        <authorList>
            <person name="Ling H.Q."/>
            <person name="Zhao S."/>
            <person name="Liu D."/>
            <person name="Wang J."/>
            <person name="Sun H."/>
            <person name="Zhang C."/>
            <person name="Fan H."/>
            <person name="Li D."/>
            <person name="Dong L."/>
            <person name="Tao Y."/>
            <person name="Gao C."/>
            <person name="Wu H."/>
            <person name="Li Y."/>
            <person name="Cui Y."/>
            <person name="Guo X."/>
            <person name="Zheng S."/>
            <person name="Wang B."/>
            <person name="Yu K."/>
            <person name="Liang Q."/>
            <person name="Yang W."/>
            <person name="Lou X."/>
            <person name="Chen J."/>
            <person name="Feng M."/>
            <person name="Jian J."/>
            <person name="Zhang X."/>
            <person name="Luo G."/>
            <person name="Jiang Y."/>
            <person name="Liu J."/>
            <person name="Wang Z."/>
            <person name="Sha Y."/>
            <person name="Zhang B."/>
            <person name="Wu H."/>
            <person name="Tang D."/>
            <person name="Shen Q."/>
            <person name="Xue P."/>
            <person name="Zou S."/>
            <person name="Wang X."/>
            <person name="Liu X."/>
            <person name="Wang F."/>
            <person name="Yang Y."/>
            <person name="An X."/>
            <person name="Dong Z."/>
            <person name="Zhang K."/>
            <person name="Zhang X."/>
            <person name="Luo M.C."/>
            <person name="Dvorak J."/>
            <person name="Tong Y."/>
            <person name="Wang J."/>
            <person name="Yang H."/>
            <person name="Li Z."/>
            <person name="Wang D."/>
            <person name="Zhang A."/>
            <person name="Wang J."/>
        </authorList>
    </citation>
    <scope>NUCLEOTIDE SEQUENCE</scope>
    <source>
        <strain evidence="3">cv. G1812</strain>
    </source>
</reference>
<accession>A0A8R7TGB0</accession>
<organism evidence="2 3">
    <name type="scientific">Triticum urartu</name>
    <name type="common">Red wild einkorn</name>
    <name type="synonym">Crithodium urartu</name>
    <dbReference type="NCBI Taxonomy" id="4572"/>
    <lineage>
        <taxon>Eukaryota</taxon>
        <taxon>Viridiplantae</taxon>
        <taxon>Streptophyta</taxon>
        <taxon>Embryophyta</taxon>
        <taxon>Tracheophyta</taxon>
        <taxon>Spermatophyta</taxon>
        <taxon>Magnoliopsida</taxon>
        <taxon>Liliopsida</taxon>
        <taxon>Poales</taxon>
        <taxon>Poaceae</taxon>
        <taxon>BOP clade</taxon>
        <taxon>Pooideae</taxon>
        <taxon>Triticodae</taxon>
        <taxon>Triticeae</taxon>
        <taxon>Triticinae</taxon>
        <taxon>Triticum</taxon>
    </lineage>
</organism>
<name>A0A8R7TGB0_TRIUA</name>
<evidence type="ECO:0000313" key="2">
    <source>
        <dbReference type="EnsemblPlants" id="TuG1812G0200002414.01.T01.cds381315"/>
    </source>
</evidence>
<dbReference type="Gramene" id="TuG1812G0200002414.01.T01">
    <property type="protein sequence ID" value="TuG1812G0200002414.01.T01.cds381315"/>
    <property type="gene ID" value="TuG1812G0200002414.01"/>
</dbReference>
<sequence>MVGAECSPAMTGTSFPRSLASQRLLVVVSHHGRQGQPPRRLDLPPQPRGRPSSMATPLPASPSDPPSWAYTRAWSADVGVAGRLYNDEHCDCHLSISLFCRISSEFLKFCSTDELGDVKLMN</sequence>
<keyword evidence="3" id="KW-1185">Reference proteome</keyword>